<feature type="signal peptide" evidence="1">
    <location>
        <begin position="1"/>
        <end position="19"/>
    </location>
</feature>
<gene>
    <name evidence="2" type="ORF">DSM02_2785</name>
</gene>
<dbReference type="Pfam" id="PF13585">
    <property type="entry name" value="CHU_C"/>
    <property type="match status" value="1"/>
</dbReference>
<dbReference type="PANTHER" id="PTHR42754">
    <property type="entry name" value="ENDOGLUCANASE"/>
    <property type="match status" value="1"/>
</dbReference>
<dbReference type="SUPFAM" id="SSF50965">
    <property type="entry name" value="Galactose oxidase, central domain"/>
    <property type="match status" value="1"/>
</dbReference>
<dbReference type="Gene3D" id="2.60.40.10">
    <property type="entry name" value="Immunoglobulins"/>
    <property type="match status" value="1"/>
</dbReference>
<protein>
    <submittedName>
        <fullName evidence="2">Gliding motility-associated-like protein</fullName>
    </submittedName>
</protein>
<keyword evidence="1" id="KW-0732">Signal</keyword>
<evidence type="ECO:0000313" key="3">
    <source>
        <dbReference type="Proteomes" id="UP000289859"/>
    </source>
</evidence>
<name>A0A4Q0P0Y2_9FLAO</name>
<evidence type="ECO:0000256" key="1">
    <source>
        <dbReference type="SAM" id="SignalP"/>
    </source>
</evidence>
<dbReference type="EMBL" id="QOVK01000013">
    <property type="protein sequence ID" value="RXG20133.1"/>
    <property type="molecule type" value="Genomic_DNA"/>
</dbReference>
<dbReference type="NCBIfam" id="TIGR04131">
    <property type="entry name" value="Bac_Flav_CTERM"/>
    <property type="match status" value="1"/>
</dbReference>
<dbReference type="InterPro" id="IPR026341">
    <property type="entry name" value="T9SS_type_B"/>
</dbReference>
<dbReference type="PANTHER" id="PTHR42754:SF1">
    <property type="entry name" value="LIPOPROTEIN"/>
    <property type="match status" value="1"/>
</dbReference>
<sequence length="618" mass="68772">MPRILNIFLLLFCIYNVQAQEIVWQKTLGGINHDWCSFIKEGKENNYLVAGYTYNNTGDITDTNNGASDIWLVSLKKENGSIQWQKTLGGDGTDYISQIFETHDGGYLLLGNSTSDSNGDKTDVFYGGWDDIWIVKLDTNLNIEWDLTYGGAGTDRVANAVVTNQGYLIASGSDSPISGSKTAALKGESDIWLLMLDFDGNEIWQKTLGGTQDDIPSQIMKTNDGNFIIAASSNSSISQDKSEDVLNDNGTFDFWIIKINSLGEIIWDHVYGGTHGDISSNIIQSSDGNFVVSGTSNSQINFDKSEAPICNSIDIWILKITTDGTVIWDKTLGGNDTESATALFENSSGNIVISGDTYSDPLGYVSEPSNGDSDYWLTIISQNGEFIRDKRFGGSGLDRNLGTIQDSQSNYIQIGWSDSNISGDKTESNYSRDWWILKFNLSDTINDIETPRLITLSGCLNSDLKLESSTGSRYEWTGPKGFFSTIQNPTLTNINAEKTGSYRVKVYSENNCFTEEIVNIQLLENCEENISDMSYTFPKFFTPNNDGYNDLWTPVSSQSQIIEKVNIFNRFGKLVKSLNENDSWDGTYNGRMLPSTDYWFKATFTDNTFKTGHFTLKK</sequence>
<dbReference type="AlphaFoldDB" id="A0A4Q0P0Y2"/>
<keyword evidence="3" id="KW-1185">Reference proteome</keyword>
<dbReference type="RefSeq" id="WP_128766171.1">
    <property type="nucleotide sequence ID" value="NZ_JBHUOO010000007.1"/>
</dbReference>
<evidence type="ECO:0000313" key="2">
    <source>
        <dbReference type="EMBL" id="RXG20133.1"/>
    </source>
</evidence>
<dbReference type="InterPro" id="IPR013783">
    <property type="entry name" value="Ig-like_fold"/>
</dbReference>
<reference evidence="2 3" key="1">
    <citation type="submission" date="2018-07" db="EMBL/GenBank/DDBJ databases">
        <title>Leeuwenhoekiella genomics.</title>
        <authorList>
            <person name="Tahon G."/>
            <person name="Willems A."/>
        </authorList>
    </citation>
    <scope>NUCLEOTIDE SEQUENCE [LARGE SCALE GENOMIC DNA]</scope>
    <source>
        <strain evidence="2 3">LMG 29608</strain>
    </source>
</reference>
<feature type="chain" id="PRO_5020558760" evidence="1">
    <location>
        <begin position="20"/>
        <end position="618"/>
    </location>
</feature>
<accession>A0A4Q0P0Y2</accession>
<organism evidence="2 3">
    <name type="scientific">Leeuwenhoekiella polynyae</name>
    <dbReference type="NCBI Taxonomy" id="1550906"/>
    <lineage>
        <taxon>Bacteria</taxon>
        <taxon>Pseudomonadati</taxon>
        <taxon>Bacteroidota</taxon>
        <taxon>Flavobacteriia</taxon>
        <taxon>Flavobacteriales</taxon>
        <taxon>Flavobacteriaceae</taxon>
        <taxon>Leeuwenhoekiella</taxon>
    </lineage>
</organism>
<dbReference type="Proteomes" id="UP000289859">
    <property type="component" value="Unassembled WGS sequence"/>
</dbReference>
<dbReference type="InterPro" id="IPR011043">
    <property type="entry name" value="Gal_Oxase/kelch_b-propeller"/>
</dbReference>
<proteinExistence type="predicted"/>
<comment type="caution">
    <text evidence="2">The sequence shown here is derived from an EMBL/GenBank/DDBJ whole genome shotgun (WGS) entry which is preliminary data.</text>
</comment>
<dbReference type="OrthoDB" id="1652165at2"/>